<dbReference type="AlphaFoldDB" id="A0A4C1VZ67"/>
<dbReference type="EMBL" id="BGZK01000447">
    <property type="protein sequence ID" value="GBP44121.1"/>
    <property type="molecule type" value="Genomic_DNA"/>
</dbReference>
<sequence>MTMQRGYVVSVYRIQFGRGSCPVAPCSYRAWADSTSSTATQKLRRCRKLATTLVRAGGNEVSMSLYMRPSCHTLSKAFSISKSTATVYLSQFLSEAR</sequence>
<organism evidence="1 2">
    <name type="scientific">Eumeta variegata</name>
    <name type="common">Bagworm moth</name>
    <name type="synonym">Eumeta japonica</name>
    <dbReference type="NCBI Taxonomy" id="151549"/>
    <lineage>
        <taxon>Eukaryota</taxon>
        <taxon>Metazoa</taxon>
        <taxon>Ecdysozoa</taxon>
        <taxon>Arthropoda</taxon>
        <taxon>Hexapoda</taxon>
        <taxon>Insecta</taxon>
        <taxon>Pterygota</taxon>
        <taxon>Neoptera</taxon>
        <taxon>Endopterygota</taxon>
        <taxon>Lepidoptera</taxon>
        <taxon>Glossata</taxon>
        <taxon>Ditrysia</taxon>
        <taxon>Tineoidea</taxon>
        <taxon>Psychidae</taxon>
        <taxon>Oiketicinae</taxon>
        <taxon>Eumeta</taxon>
    </lineage>
</organism>
<reference evidence="1 2" key="1">
    <citation type="journal article" date="2019" name="Commun. Biol.">
        <title>The bagworm genome reveals a unique fibroin gene that provides high tensile strength.</title>
        <authorList>
            <person name="Kono N."/>
            <person name="Nakamura H."/>
            <person name="Ohtoshi R."/>
            <person name="Tomita M."/>
            <person name="Numata K."/>
            <person name="Arakawa K."/>
        </authorList>
    </citation>
    <scope>NUCLEOTIDE SEQUENCE [LARGE SCALE GENOMIC DNA]</scope>
</reference>
<dbReference type="Proteomes" id="UP000299102">
    <property type="component" value="Unassembled WGS sequence"/>
</dbReference>
<comment type="caution">
    <text evidence="1">The sequence shown here is derived from an EMBL/GenBank/DDBJ whole genome shotgun (WGS) entry which is preliminary data.</text>
</comment>
<evidence type="ECO:0000313" key="2">
    <source>
        <dbReference type="Proteomes" id="UP000299102"/>
    </source>
</evidence>
<proteinExistence type="predicted"/>
<name>A0A4C1VZ67_EUMVA</name>
<evidence type="ECO:0000313" key="1">
    <source>
        <dbReference type="EMBL" id="GBP44121.1"/>
    </source>
</evidence>
<gene>
    <name evidence="1" type="ORF">EVAR_81442_1</name>
</gene>
<accession>A0A4C1VZ67</accession>
<keyword evidence="2" id="KW-1185">Reference proteome</keyword>
<protein>
    <submittedName>
        <fullName evidence="1">Uncharacterized protein</fullName>
    </submittedName>
</protein>